<keyword evidence="2" id="KW-1185">Reference proteome</keyword>
<dbReference type="AlphaFoldDB" id="A0AAD9XI29"/>
<comment type="caution">
    <text evidence="1">The sequence shown here is derived from an EMBL/GenBank/DDBJ whole genome shotgun (WGS) entry which is preliminary data.</text>
</comment>
<protein>
    <submittedName>
        <fullName evidence="1">Uncharacterized protein</fullName>
    </submittedName>
</protein>
<organism evidence="1 2">
    <name type="scientific">Dipteronia dyeriana</name>
    <dbReference type="NCBI Taxonomy" id="168575"/>
    <lineage>
        <taxon>Eukaryota</taxon>
        <taxon>Viridiplantae</taxon>
        <taxon>Streptophyta</taxon>
        <taxon>Embryophyta</taxon>
        <taxon>Tracheophyta</taxon>
        <taxon>Spermatophyta</taxon>
        <taxon>Magnoliopsida</taxon>
        <taxon>eudicotyledons</taxon>
        <taxon>Gunneridae</taxon>
        <taxon>Pentapetalae</taxon>
        <taxon>rosids</taxon>
        <taxon>malvids</taxon>
        <taxon>Sapindales</taxon>
        <taxon>Sapindaceae</taxon>
        <taxon>Hippocastanoideae</taxon>
        <taxon>Acereae</taxon>
        <taxon>Dipteronia</taxon>
    </lineage>
</organism>
<sequence>MMTPMLDLSTQSVSVEYQLDVSHLGRIRIRDDVFGVAIIIRDMRIVDFSDGLIPRCVQGRKSSFLDCLEEYETLR</sequence>
<dbReference type="Proteomes" id="UP001280121">
    <property type="component" value="Unassembled WGS sequence"/>
</dbReference>
<accession>A0AAD9XI29</accession>
<evidence type="ECO:0000313" key="1">
    <source>
        <dbReference type="EMBL" id="KAK2659393.1"/>
    </source>
</evidence>
<evidence type="ECO:0000313" key="2">
    <source>
        <dbReference type="Proteomes" id="UP001280121"/>
    </source>
</evidence>
<reference evidence="1" key="1">
    <citation type="journal article" date="2023" name="Plant J.">
        <title>Genome sequences and population genomics provide insights into the demographic history, inbreeding, and mutation load of two 'living fossil' tree species of Dipteronia.</title>
        <authorList>
            <person name="Feng Y."/>
            <person name="Comes H.P."/>
            <person name="Chen J."/>
            <person name="Zhu S."/>
            <person name="Lu R."/>
            <person name="Zhang X."/>
            <person name="Li P."/>
            <person name="Qiu J."/>
            <person name="Olsen K.M."/>
            <person name="Qiu Y."/>
        </authorList>
    </citation>
    <scope>NUCLEOTIDE SEQUENCE</scope>
    <source>
        <strain evidence="1">KIB01</strain>
    </source>
</reference>
<dbReference type="EMBL" id="JANJYI010000002">
    <property type="protein sequence ID" value="KAK2659393.1"/>
    <property type="molecule type" value="Genomic_DNA"/>
</dbReference>
<name>A0AAD9XI29_9ROSI</name>
<gene>
    <name evidence="1" type="ORF">Ddye_005926</name>
</gene>
<proteinExistence type="predicted"/>